<dbReference type="GO" id="GO:0005509">
    <property type="term" value="F:calcium ion binding"/>
    <property type="evidence" value="ECO:0007669"/>
    <property type="project" value="InterPro"/>
</dbReference>
<dbReference type="GO" id="GO:0012506">
    <property type="term" value="C:vesicle membrane"/>
    <property type="evidence" value="ECO:0007669"/>
    <property type="project" value="TreeGrafter"/>
</dbReference>
<comment type="caution">
    <text evidence="5">The sequence shown here is derived from an EMBL/GenBank/DDBJ whole genome shotgun (WGS) entry which is preliminary data.</text>
</comment>
<dbReference type="InterPro" id="IPR009117">
    <property type="entry name" value="ANX14"/>
</dbReference>
<evidence type="ECO:0000256" key="3">
    <source>
        <dbReference type="ARBA" id="ARBA00023216"/>
    </source>
</evidence>
<dbReference type="SUPFAM" id="SSF47874">
    <property type="entry name" value="Annexin"/>
    <property type="match status" value="1"/>
</dbReference>
<feature type="region of interest" description="Disordered" evidence="4">
    <location>
        <begin position="1"/>
        <end position="211"/>
    </location>
</feature>
<accession>A0A7C8M362</accession>
<feature type="compositionally biased region" description="Pro residues" evidence="4">
    <location>
        <begin position="30"/>
        <end position="44"/>
    </location>
</feature>
<comment type="similarity">
    <text evidence="1">Belongs to the annexin family.</text>
</comment>
<dbReference type="GO" id="GO:0005544">
    <property type="term" value="F:calcium-dependent phospholipid binding"/>
    <property type="evidence" value="ECO:0007669"/>
    <property type="project" value="InterPro"/>
</dbReference>
<dbReference type="SMART" id="SM00335">
    <property type="entry name" value="ANX"/>
    <property type="match status" value="4"/>
</dbReference>
<feature type="compositionally biased region" description="Low complexity" evidence="4">
    <location>
        <begin position="177"/>
        <end position="196"/>
    </location>
</feature>
<dbReference type="Pfam" id="PF00191">
    <property type="entry name" value="Annexin"/>
    <property type="match status" value="4"/>
</dbReference>
<protein>
    <recommendedName>
        <fullName evidence="7">Annexin</fullName>
    </recommendedName>
</protein>
<dbReference type="GO" id="GO:0005634">
    <property type="term" value="C:nucleus"/>
    <property type="evidence" value="ECO:0007669"/>
    <property type="project" value="TreeGrafter"/>
</dbReference>
<dbReference type="PROSITE" id="PS51897">
    <property type="entry name" value="ANNEXIN_2"/>
    <property type="match status" value="4"/>
</dbReference>
<evidence type="ECO:0008006" key="7">
    <source>
        <dbReference type="Google" id="ProtNLM"/>
    </source>
</evidence>
<dbReference type="GO" id="GO:0001786">
    <property type="term" value="F:phosphatidylserine binding"/>
    <property type="evidence" value="ECO:0007669"/>
    <property type="project" value="TreeGrafter"/>
</dbReference>
<gene>
    <name evidence="5" type="ORF">BDV95DRAFT_581951</name>
</gene>
<dbReference type="GO" id="GO:0005886">
    <property type="term" value="C:plasma membrane"/>
    <property type="evidence" value="ECO:0007669"/>
    <property type="project" value="TreeGrafter"/>
</dbReference>
<keyword evidence="2" id="KW-0677">Repeat</keyword>
<feature type="compositionally biased region" description="Pro residues" evidence="4">
    <location>
        <begin position="80"/>
        <end position="125"/>
    </location>
</feature>
<sequence>MSYYNQQPAGYPGHQGQSPAPPQSYGQPPNQYPPSTSPYPPHNQPPAMQNQQHPPPQQGWQQQQPNQYGPPPGGQQGWGQPPPNQHPPPGQPPYGQPPPQQGWGAPPPQQYGAPPPQQYGAPPPQQYGAPPNQYGAPPSAPPAYGYGQPPPGQNQQYPPQSGYPPQQPAYGQPPPMQNQQYPPQQQYSAPPLQQQYGPPNQPSLGYGPQQTANIDMSKDVEGVRKAMKGFGTNEKELIRLLAKKDPIQMNTLRTQYNQRLMRDLIKDLKSETSDYFEMGLVAIARGPLVSDAWTLMDAMKGMGTKEEMLDDVLIGRSNADINAIKAEYQRSFHKSLEGDLKADLSAGTEQMYMMIVAARRAEDSAPVIPQEIEQAVSELQSALGNVVSKNATQVCQILTSRNDAQLRAISQAYQARYQRSLDTVLKAKFSGHMEDALLLLLARAVNRPRAEAVRLEAAMAGMGTKDTLLVQRVVRAHWDRNFMAAVRAAYKKEFNSRDLVKRIQGETKGDYERLLVACVE</sequence>
<dbReference type="InterPro" id="IPR018502">
    <property type="entry name" value="Annexin_repeat"/>
</dbReference>
<reference evidence="5 6" key="1">
    <citation type="submission" date="2020-01" db="EMBL/GenBank/DDBJ databases">
        <authorList>
            <consortium name="DOE Joint Genome Institute"/>
            <person name="Haridas S."/>
            <person name="Albert R."/>
            <person name="Binder M."/>
            <person name="Bloem J."/>
            <person name="Labutti K."/>
            <person name="Salamov A."/>
            <person name="Andreopoulos B."/>
            <person name="Baker S.E."/>
            <person name="Barry K."/>
            <person name="Bills G."/>
            <person name="Bluhm B.H."/>
            <person name="Cannon C."/>
            <person name="Castanera R."/>
            <person name="Culley D.E."/>
            <person name="Daum C."/>
            <person name="Ezra D."/>
            <person name="Gonzalez J.B."/>
            <person name="Henrissat B."/>
            <person name="Kuo A."/>
            <person name="Liang C."/>
            <person name="Lipzen A."/>
            <person name="Lutzoni F."/>
            <person name="Magnuson J."/>
            <person name="Mondo S."/>
            <person name="Nolan M."/>
            <person name="Ohm R."/>
            <person name="Pangilinan J."/>
            <person name="Park H.-J.H."/>
            <person name="Ramirez L."/>
            <person name="Alfaro M."/>
            <person name="Sun H."/>
            <person name="Tritt A."/>
            <person name="Yoshinaga Y."/>
            <person name="Zwiers L.-H.L."/>
            <person name="Turgeon B.G."/>
            <person name="Goodwin S.B."/>
            <person name="Spatafora J.W."/>
            <person name="Crous P.W."/>
            <person name="Grigoriev I.V."/>
        </authorList>
    </citation>
    <scope>NUCLEOTIDE SEQUENCE [LARGE SCALE GENOMIC DNA]</scope>
    <source>
        <strain evidence="5 6">CBS 611.86</strain>
    </source>
</reference>
<dbReference type="OrthoDB" id="37886at2759"/>
<evidence type="ECO:0000256" key="2">
    <source>
        <dbReference type="ARBA" id="ARBA00022737"/>
    </source>
</evidence>
<evidence type="ECO:0000256" key="1">
    <source>
        <dbReference type="ARBA" id="ARBA00007831"/>
    </source>
</evidence>
<evidence type="ECO:0000313" key="6">
    <source>
        <dbReference type="Proteomes" id="UP000481861"/>
    </source>
</evidence>
<dbReference type="PANTHER" id="PTHR10502">
    <property type="entry name" value="ANNEXIN"/>
    <property type="match status" value="1"/>
</dbReference>
<organism evidence="5 6">
    <name type="scientific">Massariosphaeria phaeospora</name>
    <dbReference type="NCBI Taxonomy" id="100035"/>
    <lineage>
        <taxon>Eukaryota</taxon>
        <taxon>Fungi</taxon>
        <taxon>Dikarya</taxon>
        <taxon>Ascomycota</taxon>
        <taxon>Pezizomycotina</taxon>
        <taxon>Dothideomycetes</taxon>
        <taxon>Pleosporomycetidae</taxon>
        <taxon>Pleosporales</taxon>
        <taxon>Pleosporales incertae sedis</taxon>
        <taxon>Massariosphaeria</taxon>
    </lineage>
</organism>
<dbReference type="PRINTS" id="PR01813">
    <property type="entry name" value="ANNEXINFUNGI"/>
</dbReference>
<dbReference type="InterPro" id="IPR037104">
    <property type="entry name" value="Annexin_sf"/>
</dbReference>
<dbReference type="Gene3D" id="1.10.220.10">
    <property type="entry name" value="Annexin"/>
    <property type="match status" value="4"/>
</dbReference>
<name>A0A7C8M362_9PLEO</name>
<keyword evidence="6" id="KW-1185">Reference proteome</keyword>
<dbReference type="InterPro" id="IPR001464">
    <property type="entry name" value="Annexin"/>
</dbReference>
<dbReference type="AlphaFoldDB" id="A0A7C8M362"/>
<feature type="compositionally biased region" description="Pro residues" evidence="4">
    <location>
        <begin position="161"/>
        <end position="176"/>
    </location>
</feature>
<feature type="compositionally biased region" description="Low complexity" evidence="4">
    <location>
        <begin position="45"/>
        <end position="67"/>
    </location>
</feature>
<feature type="compositionally biased region" description="Low complexity" evidence="4">
    <location>
        <begin position="126"/>
        <end position="160"/>
    </location>
</feature>
<dbReference type="PANTHER" id="PTHR10502:SF102">
    <property type="entry name" value="ANNEXIN B11"/>
    <property type="match status" value="1"/>
</dbReference>
<dbReference type="PRINTS" id="PR00196">
    <property type="entry name" value="ANNEXIN"/>
</dbReference>
<keyword evidence="3" id="KW-0041">Annexin</keyword>
<proteinExistence type="inferred from homology"/>
<evidence type="ECO:0000256" key="4">
    <source>
        <dbReference type="SAM" id="MobiDB-lite"/>
    </source>
</evidence>
<dbReference type="EMBL" id="JAADJZ010000023">
    <property type="protein sequence ID" value="KAF2867336.1"/>
    <property type="molecule type" value="Genomic_DNA"/>
</dbReference>
<dbReference type="Proteomes" id="UP000481861">
    <property type="component" value="Unassembled WGS sequence"/>
</dbReference>
<evidence type="ECO:0000313" key="5">
    <source>
        <dbReference type="EMBL" id="KAF2867336.1"/>
    </source>
</evidence>
<dbReference type="GO" id="GO:0005737">
    <property type="term" value="C:cytoplasm"/>
    <property type="evidence" value="ECO:0007669"/>
    <property type="project" value="TreeGrafter"/>
</dbReference>